<sequence length="127" mass="12875">MSDSFGNTASSTGTNSEYTQGPGGGTHSEGFNQGQGQGGAYDQMQSAQSSDMGGGQGAMGSGVAGGYSGNQSQSQPSGEKRDWLDKGIEAIGKKVGVNISDKNADTAGDFINKEVKEKAGRNLPGVY</sequence>
<dbReference type="AlphaFoldDB" id="A0AAD7TRR3"/>
<feature type="compositionally biased region" description="Polar residues" evidence="1">
    <location>
        <begin position="1"/>
        <end position="19"/>
    </location>
</feature>
<evidence type="ECO:0000313" key="2">
    <source>
        <dbReference type="EMBL" id="KAJ8475358.1"/>
    </source>
</evidence>
<evidence type="ECO:0000313" key="3">
    <source>
        <dbReference type="Proteomes" id="UP001215151"/>
    </source>
</evidence>
<accession>A0AAD7TRR3</accession>
<proteinExistence type="predicted"/>
<dbReference type="Proteomes" id="UP001215151">
    <property type="component" value="Unassembled WGS sequence"/>
</dbReference>
<name>A0AAD7TRR3_9APHY</name>
<reference evidence="2" key="1">
    <citation type="submission" date="2022-11" db="EMBL/GenBank/DDBJ databases">
        <title>Genome Sequence of Cubamyces cubensis.</title>
        <authorList>
            <person name="Buettner E."/>
        </authorList>
    </citation>
    <scope>NUCLEOTIDE SEQUENCE</scope>
    <source>
        <strain evidence="2">MPL-01</strain>
    </source>
</reference>
<protein>
    <submittedName>
        <fullName evidence="2">Uncharacterized protein</fullName>
    </submittedName>
</protein>
<organism evidence="2 3">
    <name type="scientific">Trametes cubensis</name>
    <dbReference type="NCBI Taxonomy" id="1111947"/>
    <lineage>
        <taxon>Eukaryota</taxon>
        <taxon>Fungi</taxon>
        <taxon>Dikarya</taxon>
        <taxon>Basidiomycota</taxon>
        <taxon>Agaricomycotina</taxon>
        <taxon>Agaricomycetes</taxon>
        <taxon>Polyporales</taxon>
        <taxon>Polyporaceae</taxon>
        <taxon>Trametes</taxon>
    </lineage>
</organism>
<feature type="region of interest" description="Disordered" evidence="1">
    <location>
        <begin position="1"/>
        <end position="85"/>
    </location>
</feature>
<dbReference type="EMBL" id="JAPEVG010000161">
    <property type="protein sequence ID" value="KAJ8475358.1"/>
    <property type="molecule type" value="Genomic_DNA"/>
</dbReference>
<gene>
    <name evidence="2" type="ORF">ONZ51_g6596</name>
</gene>
<evidence type="ECO:0000256" key="1">
    <source>
        <dbReference type="SAM" id="MobiDB-lite"/>
    </source>
</evidence>
<feature type="compositionally biased region" description="Gly residues" evidence="1">
    <location>
        <begin position="21"/>
        <end position="39"/>
    </location>
</feature>
<comment type="caution">
    <text evidence="2">The sequence shown here is derived from an EMBL/GenBank/DDBJ whole genome shotgun (WGS) entry which is preliminary data.</text>
</comment>
<feature type="compositionally biased region" description="Low complexity" evidence="1">
    <location>
        <begin position="40"/>
        <end position="51"/>
    </location>
</feature>
<keyword evidence="3" id="KW-1185">Reference proteome</keyword>
<feature type="compositionally biased region" description="Gly residues" evidence="1">
    <location>
        <begin position="52"/>
        <end position="68"/>
    </location>
</feature>